<sequence length="965" mass="107966">MSKAVQFVGSSDEHNHQLGGSYSIPQDLKNSIRSESAQDEGTDPLQRQMQLRSIRGKQDEYHRRRPDDANDRKRSLDPANDENNEVLPPAKKKSRWDVGAYEMPETSKEVQKQLVGRLADDLPEKYGLKFFKPSDQKHFAPLLANKPTESLSKSEKQEISLLLLLLKIKNGDSASRKASMKVLRDRCNDYGPSLILDSILPILVDKTLEDQERHLMIKVIGRVLFKLGSEIKPYTHKVLTVISPLLIDEDPLTRATGREIITTLANAVGLVAIITSVSKDIDHEDDYVRNTTSRAMAVVGKALGVANLVPFLNAVCHSKKSWRIRQSGVRIIQQIGILMGIGVLPHLAGLVECLSGSLGDAHIPLRIASANALTTLAQNSYPYGIEAFNVVLESLWRGVRTHRGKILADFLKCLGSLISLMDAEYAGYYTQEVMRIVKREFSSPDDEMKKAVLLVLQKCSRTEGVTPRYLRENVSQDFFKNFWIRRTALDRQLNKMVVFTTVVLSEKIGARLTIDNLLKPLRDEAEPFRTMAVAAISRVVDLLGTGELDERLETRLIDAMLVAFQEQTNRDSSIFRGFGIVAGAFDKRMKPYISPIVSAILDRLRHKDAIAREHAADLCAIFIPVIKNCGELNILNKLNIVLYESLGEVYPEVLGSIIGALFTAVCEMDLSVIQPPINQILPTLTPILRNRHKKVQLNSIDLIGRIAALAPESVPPKEWMRICFEMLEMLKSTNKPIRKAANDTFGLIANAIGPQDVLVTLLNNLKVQERQLRVCTAIAIGIVAKTCGPYIVLPALMNEYKTPETNVQNGVLKAMAFMFEYIGGMSQDYIYFITPLIEDALTDRDLVHRQTGANVIRHIALHCSGDGYEDAFIHMLNLLMPNVFETSTHAIIRILEGLEALSHSVGPGIFMNYIWVGLFHPAKVVRKAFWKVYNNVYVQHTDALVPYYPLPKGDASTVQELDLIL</sequence>
<keyword evidence="7" id="KW-0539">Nucleus</keyword>
<dbReference type="AlphaFoldDB" id="A0A1Q3ADJ6"/>
<dbReference type="OrthoDB" id="438939at2759"/>
<dbReference type="PANTHER" id="PTHR12097">
    <property type="entry name" value="SPLICING FACTOR 3B, SUBUNIT 1-RELATED"/>
    <property type="match status" value="1"/>
</dbReference>
<dbReference type="GO" id="GO:0003729">
    <property type="term" value="F:mRNA binding"/>
    <property type="evidence" value="ECO:0007669"/>
    <property type="project" value="InterPro"/>
</dbReference>
<dbReference type="InterPro" id="IPR016024">
    <property type="entry name" value="ARM-type_fold"/>
</dbReference>
<dbReference type="InterPro" id="IPR054573">
    <property type="entry name" value="PP2A/SF3B1-like_HEAT"/>
</dbReference>
<keyword evidence="6" id="KW-0508">mRNA splicing</keyword>
<keyword evidence="4" id="KW-0747">Spliceosome</keyword>
<evidence type="ECO:0000256" key="2">
    <source>
        <dbReference type="ARBA" id="ARBA00005754"/>
    </source>
</evidence>
<feature type="domain" description="Phosphatase PP2A regulatory subunit A/Splicing factor 3B subunit 1-like HEAT repeat" evidence="9">
    <location>
        <begin position="751"/>
        <end position="822"/>
    </location>
</feature>
<dbReference type="SUPFAM" id="SSF48371">
    <property type="entry name" value="ARM repeat"/>
    <property type="match status" value="2"/>
</dbReference>
<organism evidence="10 11">
    <name type="scientific">Zygosaccharomyces rouxii</name>
    <dbReference type="NCBI Taxonomy" id="4956"/>
    <lineage>
        <taxon>Eukaryota</taxon>
        <taxon>Fungi</taxon>
        <taxon>Dikarya</taxon>
        <taxon>Ascomycota</taxon>
        <taxon>Saccharomycotina</taxon>
        <taxon>Saccharomycetes</taxon>
        <taxon>Saccharomycetales</taxon>
        <taxon>Saccharomycetaceae</taxon>
        <taxon>Zygosaccharomyces</taxon>
    </lineage>
</organism>
<comment type="subcellular location">
    <subcellularLocation>
        <location evidence="1">Nucleus</location>
    </subcellularLocation>
</comment>
<dbReference type="EMBL" id="BDGX01000037">
    <property type="protein sequence ID" value="GAV53829.1"/>
    <property type="molecule type" value="Genomic_DNA"/>
</dbReference>
<evidence type="ECO:0000256" key="7">
    <source>
        <dbReference type="ARBA" id="ARBA00023242"/>
    </source>
</evidence>
<accession>A0A1Q3ADJ6</accession>
<evidence type="ECO:0000259" key="9">
    <source>
        <dbReference type="Pfam" id="PF22646"/>
    </source>
</evidence>
<dbReference type="GO" id="GO:0000245">
    <property type="term" value="P:spliceosomal complex assembly"/>
    <property type="evidence" value="ECO:0007669"/>
    <property type="project" value="InterPro"/>
</dbReference>
<dbReference type="Proteomes" id="UP000187013">
    <property type="component" value="Unassembled WGS sequence"/>
</dbReference>
<feature type="compositionally biased region" description="Polar residues" evidence="8">
    <location>
        <begin position="18"/>
        <end position="35"/>
    </location>
</feature>
<evidence type="ECO:0000256" key="6">
    <source>
        <dbReference type="ARBA" id="ARBA00023187"/>
    </source>
</evidence>
<feature type="region of interest" description="Disordered" evidence="8">
    <location>
        <begin position="1"/>
        <end position="97"/>
    </location>
</feature>
<feature type="compositionally biased region" description="Basic and acidic residues" evidence="8">
    <location>
        <begin position="56"/>
        <end position="76"/>
    </location>
</feature>
<proteinExistence type="inferred from homology"/>
<dbReference type="Pfam" id="PF22646">
    <property type="entry name" value="PPP2R1A-like_HEAT"/>
    <property type="match status" value="1"/>
</dbReference>
<keyword evidence="3" id="KW-0507">mRNA processing</keyword>
<evidence type="ECO:0000256" key="5">
    <source>
        <dbReference type="ARBA" id="ARBA00022737"/>
    </source>
</evidence>
<evidence type="ECO:0000313" key="11">
    <source>
        <dbReference type="Proteomes" id="UP000187013"/>
    </source>
</evidence>
<evidence type="ECO:0000256" key="4">
    <source>
        <dbReference type="ARBA" id="ARBA00022728"/>
    </source>
</evidence>
<evidence type="ECO:0000256" key="3">
    <source>
        <dbReference type="ARBA" id="ARBA00022664"/>
    </source>
</evidence>
<reference evidence="10 11" key="1">
    <citation type="submission" date="2016-08" db="EMBL/GenBank/DDBJ databases">
        <title>Draft genome sequence of allopolyploid Zygosaccharomyces rouxii.</title>
        <authorList>
            <person name="Watanabe J."/>
            <person name="Uehara K."/>
            <person name="Mogi Y."/>
            <person name="Tsukioka Y."/>
        </authorList>
    </citation>
    <scope>NUCLEOTIDE SEQUENCE [LARGE SCALE GENOMIC DNA]</scope>
    <source>
        <strain evidence="10 11">NBRC 110957</strain>
    </source>
</reference>
<evidence type="ECO:0000313" key="10">
    <source>
        <dbReference type="EMBL" id="GAV53829.1"/>
    </source>
</evidence>
<dbReference type="InterPro" id="IPR011989">
    <property type="entry name" value="ARM-like"/>
</dbReference>
<gene>
    <name evidence="10" type="ORF">ZYGR_0AK03310</name>
</gene>
<dbReference type="InterPro" id="IPR038737">
    <property type="entry name" value="SF3b_su1-like"/>
</dbReference>
<dbReference type="GO" id="GO:0005681">
    <property type="term" value="C:spliceosomal complex"/>
    <property type="evidence" value="ECO:0007669"/>
    <property type="project" value="UniProtKB-KW"/>
</dbReference>
<evidence type="ECO:0000256" key="8">
    <source>
        <dbReference type="SAM" id="MobiDB-lite"/>
    </source>
</evidence>
<name>A0A1Q3ADJ6_ZYGRO</name>
<protein>
    <recommendedName>
        <fullName evidence="9">Phosphatase PP2A regulatory subunit A/Splicing factor 3B subunit 1-like HEAT repeat domain-containing protein</fullName>
    </recommendedName>
</protein>
<keyword evidence="5" id="KW-0677">Repeat</keyword>
<comment type="caution">
    <text evidence="10">The sequence shown here is derived from an EMBL/GenBank/DDBJ whole genome shotgun (WGS) entry which is preliminary data.</text>
</comment>
<evidence type="ECO:0000256" key="1">
    <source>
        <dbReference type="ARBA" id="ARBA00004123"/>
    </source>
</evidence>
<comment type="similarity">
    <text evidence="2">Belongs to the SF3B1 family.</text>
</comment>
<dbReference type="Gene3D" id="1.25.10.10">
    <property type="entry name" value="Leucine-rich Repeat Variant"/>
    <property type="match status" value="4"/>
</dbReference>